<evidence type="ECO:0000313" key="4">
    <source>
        <dbReference type="Proteomes" id="UP000567922"/>
    </source>
</evidence>
<dbReference type="Gene3D" id="3.30.470.30">
    <property type="entry name" value="DNA ligase/mRNA capping enzyme"/>
    <property type="match status" value="2"/>
</dbReference>
<organism evidence="3 4">
    <name type="scientific">Hoyosella altamirensis</name>
    <dbReference type="NCBI Taxonomy" id="616997"/>
    <lineage>
        <taxon>Bacteria</taxon>
        <taxon>Bacillati</taxon>
        <taxon>Actinomycetota</taxon>
        <taxon>Actinomycetes</taxon>
        <taxon>Mycobacteriales</taxon>
        <taxon>Hoyosellaceae</taxon>
        <taxon>Hoyosella</taxon>
    </lineage>
</organism>
<dbReference type="InterPro" id="IPR027417">
    <property type="entry name" value="P-loop_NTPase"/>
</dbReference>
<feature type="domain" description="Polynucleotide kinase-phosphatase ligase" evidence="2">
    <location>
        <begin position="467"/>
        <end position="840"/>
    </location>
</feature>
<dbReference type="GO" id="GO:0016791">
    <property type="term" value="F:phosphatase activity"/>
    <property type="evidence" value="ECO:0007669"/>
    <property type="project" value="TreeGrafter"/>
</dbReference>
<evidence type="ECO:0000259" key="2">
    <source>
        <dbReference type="Pfam" id="PF16542"/>
    </source>
</evidence>
<dbReference type="SUPFAM" id="SSF52540">
    <property type="entry name" value="P-loop containing nucleoside triphosphate hydrolases"/>
    <property type="match status" value="1"/>
</dbReference>
<accession>A0A839RJL3</accession>
<keyword evidence="3" id="KW-0418">Kinase</keyword>
<gene>
    <name evidence="3" type="ORF">FHU29_001074</name>
</gene>
<dbReference type="EMBL" id="JACHWS010000001">
    <property type="protein sequence ID" value="MBB3036640.1"/>
    <property type="molecule type" value="Genomic_DNA"/>
</dbReference>
<dbReference type="OrthoDB" id="9807890at2"/>
<dbReference type="AlphaFoldDB" id="A0A839RJL3"/>
<proteinExistence type="predicted"/>
<reference evidence="3 4" key="1">
    <citation type="submission" date="2020-08" db="EMBL/GenBank/DDBJ databases">
        <title>Sequencing the genomes of 1000 actinobacteria strains.</title>
        <authorList>
            <person name="Klenk H.-P."/>
        </authorList>
    </citation>
    <scope>NUCLEOTIDE SEQUENCE [LARGE SCALE GENOMIC DNA]</scope>
    <source>
        <strain evidence="3 4">DSM 45258</strain>
    </source>
</reference>
<evidence type="ECO:0000259" key="1">
    <source>
        <dbReference type="Pfam" id="PF00149"/>
    </source>
</evidence>
<dbReference type="InterPro" id="IPR024028">
    <property type="entry name" value="PNKP_bac"/>
</dbReference>
<dbReference type="Gene3D" id="3.40.50.300">
    <property type="entry name" value="P-loop containing nucleotide triphosphate hydrolases"/>
    <property type="match status" value="1"/>
</dbReference>
<dbReference type="PANTHER" id="PTHR42850">
    <property type="entry name" value="METALLOPHOSPHOESTERASE"/>
    <property type="match status" value="1"/>
</dbReference>
<dbReference type="GO" id="GO:0016301">
    <property type="term" value="F:kinase activity"/>
    <property type="evidence" value="ECO:0007669"/>
    <property type="project" value="UniProtKB-KW"/>
</dbReference>
<dbReference type="PANTHER" id="PTHR42850:SF7">
    <property type="entry name" value="BIS(5'-NUCLEOSYL)-TETRAPHOSPHATASE PRPE [ASYMMETRICAL]"/>
    <property type="match status" value="1"/>
</dbReference>
<dbReference type="InterPro" id="IPR029052">
    <property type="entry name" value="Metallo-depent_PP-like"/>
</dbReference>
<dbReference type="Pfam" id="PF16542">
    <property type="entry name" value="PNKP_ligase"/>
    <property type="match status" value="1"/>
</dbReference>
<comment type="caution">
    <text evidence="3">The sequence shown here is derived from an EMBL/GenBank/DDBJ whole genome shotgun (WGS) entry which is preliminary data.</text>
</comment>
<dbReference type="Pfam" id="PF00149">
    <property type="entry name" value="Metallophos"/>
    <property type="match status" value="1"/>
</dbReference>
<feature type="domain" description="Calcineurin-like phosphoesterase" evidence="1">
    <location>
        <begin position="181"/>
        <end position="375"/>
    </location>
</feature>
<dbReference type="NCBIfam" id="TIGR04075">
    <property type="entry name" value="bacter_Pnkp"/>
    <property type="match status" value="1"/>
</dbReference>
<dbReference type="CDD" id="cd07423">
    <property type="entry name" value="MPP_Prp_like"/>
    <property type="match status" value="1"/>
</dbReference>
<evidence type="ECO:0000313" key="3">
    <source>
        <dbReference type="EMBL" id="MBB3036640.1"/>
    </source>
</evidence>
<dbReference type="Proteomes" id="UP000567922">
    <property type="component" value="Unassembled WGS sequence"/>
</dbReference>
<protein>
    <submittedName>
        <fullName evidence="3">Polynucleotide kinase-phosphatase</fullName>
    </submittedName>
</protein>
<keyword evidence="3" id="KW-0808">Transferase</keyword>
<keyword evidence="4" id="KW-1185">Reference proteome</keyword>
<dbReference type="InterPro" id="IPR041780">
    <property type="entry name" value="MPP_PrpE-like"/>
</dbReference>
<dbReference type="Pfam" id="PF13671">
    <property type="entry name" value="AAA_33"/>
    <property type="match status" value="1"/>
</dbReference>
<dbReference type="Gene3D" id="3.60.21.10">
    <property type="match status" value="1"/>
</dbReference>
<name>A0A839RJL3_9ACTN</name>
<dbReference type="SUPFAM" id="SSF56300">
    <property type="entry name" value="Metallo-dependent phosphatases"/>
    <property type="match status" value="1"/>
</dbReference>
<dbReference type="InterPro" id="IPR050126">
    <property type="entry name" value="Ap4A_hydrolase"/>
</dbReference>
<dbReference type="InterPro" id="IPR004843">
    <property type="entry name" value="Calcineurin-like_PHP"/>
</dbReference>
<dbReference type="RefSeq" id="WP_064440944.1">
    <property type="nucleotide sequence ID" value="NZ_BDDI01000010.1"/>
</dbReference>
<dbReference type="GO" id="GO:0005737">
    <property type="term" value="C:cytoplasm"/>
    <property type="evidence" value="ECO:0007669"/>
    <property type="project" value="TreeGrafter"/>
</dbReference>
<sequence length="845" mass="93439">MRLAIPDMSLVVLIGTSGSGKTTFAHRHFAATQILSSDAFRGMVADDVNDQSATAAAFGALHYVAGQRLAAGRITVIDATNVQRPARAQLVRLAREHDVLPVAIVLDVPESVCIERNEQRPDRQFGAHVVRRQHRELRRSLKNLDREGFRRVHHLRTPAEISGAEFEIEPLLNDLRARTGPFDVIGDVHGCRAELEELLAELGWKVTFDSAGRAIDARHPDGRTAVFVGDLVDRGPDTPGVLRLVMGMTNSGAALCVSGNHEQKLARALRGQKVQLKHGIAESLEQLAAEGDEFTHTARAFLDGLVSHYVLDHGRLVVAHAGLPAQFHGRASGRVRAFALYGQTTGETDDYGLPVRYPWATDYRGAATVLYGHTPISEPEWINRTMCLDTGCVFGGRLTALRYPERELVSVPAHQEWHASPRPLATAPKTAAERDRYSLQLDDVLGKRAIETRHYGRVTIPAENASAALEVMSRFAIDPRWLMYLPPTMAPCATSTRDGYLEHPAEAFAEYRKAGVDNVVCQEKHMGSRAVILVCRDEHTADRRFGIRGSGAVFTRTGRSFFHDDREDALLSRIRTAFDDAAIWNDIASDWLLLDTEVLPWNAKADGLIRDQYGAVGAAGAAVLPAAVDLLAKAESRGLDVADLRARSVQRASNLNSYRAMYRTFCWPTRDLSDIKLAPFQLLAAEGAAFASQPHAWHIETAAKLSDADPALFLATRTMAVNLSDPESEHHATSWWTTLTESGFEGMVVKPAVNRTPHNKRIQPAIKVRGREYLRLVYGPDYTLADNLERLRQRSLGHKRSLALREYALGLEAIDRLVEGEPLWRIHECVFGVLALETEPVDPRL</sequence>
<dbReference type="SUPFAM" id="SSF56091">
    <property type="entry name" value="DNA ligase/mRNA capping enzyme, catalytic domain"/>
    <property type="match status" value="1"/>
</dbReference>
<dbReference type="InterPro" id="IPR032380">
    <property type="entry name" value="PNKP_ligase_dom"/>
</dbReference>